<sequence length="367" mass="41305">MKQLFVTPFLPQKNAPQAGHRLAYDYLTRLSAEADLDVLILSRVPIDEKDIEFRASVRNVYVEQVSRFDMIPPFLADPRNFSPRLLSRYRKSIGAFICELVEKNRYDTVRLEFSQCFPYARELRERFGHRINIVMGVHDVQIQAVLRVKSIEGWLFTRQTFALEQQLLKLADKVLVLSHKDAQLINGLYPGVHNLQVVTIPLPAFLQGVHRSKDTVKKGNILFWGAMQRRENEEALLNFVDSTFLPLRRRGLPLKLFVVGSDPSERVKRLNSDDICVTGFVENPGQYFESADIGVVPLLSGAGVKLKTLEMLAAKLPVVSTPLGAEGIEHDGTLLNVCEIDEFPGVIERLYNGGTVSVSAPSVAYQA</sequence>
<evidence type="ECO:0000313" key="1">
    <source>
        <dbReference type="EMBL" id="NML30777.1"/>
    </source>
</evidence>
<evidence type="ECO:0000313" key="2">
    <source>
        <dbReference type="Proteomes" id="UP000583127"/>
    </source>
</evidence>
<dbReference type="Proteomes" id="UP000583127">
    <property type="component" value="Unassembled WGS sequence"/>
</dbReference>
<accession>A0A7X9X479</accession>
<reference evidence="1 2" key="1">
    <citation type="submission" date="2020-04" db="EMBL/GenBank/DDBJ databases">
        <title>Paraburkholderia sp. G-4-1-8 isolated from soil.</title>
        <authorList>
            <person name="Dahal R.H."/>
        </authorList>
    </citation>
    <scope>NUCLEOTIDE SEQUENCE [LARGE SCALE GENOMIC DNA]</scope>
    <source>
        <strain evidence="1 2">G-4-1-8</strain>
    </source>
</reference>
<protein>
    <submittedName>
        <fullName evidence="1">Glycosyltransferase</fullName>
    </submittedName>
</protein>
<comment type="caution">
    <text evidence="1">The sequence shown here is derived from an EMBL/GenBank/DDBJ whole genome shotgun (WGS) entry which is preliminary data.</text>
</comment>
<name>A0A7X9X479_9BURK</name>
<dbReference type="GO" id="GO:0016740">
    <property type="term" value="F:transferase activity"/>
    <property type="evidence" value="ECO:0007669"/>
    <property type="project" value="UniProtKB-KW"/>
</dbReference>
<dbReference type="AlphaFoldDB" id="A0A7X9X479"/>
<dbReference type="PANTHER" id="PTHR12526">
    <property type="entry name" value="GLYCOSYLTRANSFERASE"/>
    <property type="match status" value="1"/>
</dbReference>
<gene>
    <name evidence="1" type="ORF">HHL14_08015</name>
</gene>
<dbReference type="RefSeq" id="WP_169497055.1">
    <property type="nucleotide sequence ID" value="NZ_JABBFZ010000003.1"/>
</dbReference>
<keyword evidence="1" id="KW-0808">Transferase</keyword>
<dbReference type="Gene3D" id="3.40.50.2000">
    <property type="entry name" value="Glycogen Phosphorylase B"/>
    <property type="match status" value="2"/>
</dbReference>
<keyword evidence="2" id="KW-1185">Reference proteome</keyword>
<dbReference type="Pfam" id="PF13692">
    <property type="entry name" value="Glyco_trans_1_4"/>
    <property type="match status" value="1"/>
</dbReference>
<dbReference type="EMBL" id="JABBFZ010000003">
    <property type="protein sequence ID" value="NML30777.1"/>
    <property type="molecule type" value="Genomic_DNA"/>
</dbReference>
<organism evidence="1 2">
    <name type="scientific">Paraburkholderia antibiotica</name>
    <dbReference type="NCBI Taxonomy" id="2728839"/>
    <lineage>
        <taxon>Bacteria</taxon>
        <taxon>Pseudomonadati</taxon>
        <taxon>Pseudomonadota</taxon>
        <taxon>Betaproteobacteria</taxon>
        <taxon>Burkholderiales</taxon>
        <taxon>Burkholderiaceae</taxon>
        <taxon>Paraburkholderia</taxon>
    </lineage>
</organism>
<dbReference type="SUPFAM" id="SSF53756">
    <property type="entry name" value="UDP-Glycosyltransferase/glycogen phosphorylase"/>
    <property type="match status" value="1"/>
</dbReference>
<proteinExistence type="predicted"/>